<feature type="domain" description="Sulfotransferase" evidence="4">
    <location>
        <begin position="68"/>
        <end position="326"/>
    </location>
</feature>
<evidence type="ECO:0000256" key="3">
    <source>
        <dbReference type="RuleBase" id="RU361155"/>
    </source>
</evidence>
<dbReference type="GeneID" id="113859504"/>
<proteinExistence type="inferred from homology"/>
<dbReference type="KEGG" id="aprc:113859504"/>
<dbReference type="Pfam" id="PF00685">
    <property type="entry name" value="Sulfotransfer_1"/>
    <property type="match status" value="1"/>
</dbReference>
<dbReference type="AlphaFoldDB" id="A0A8B8KW10"/>
<evidence type="ECO:0000256" key="1">
    <source>
        <dbReference type="ARBA" id="ARBA00005771"/>
    </source>
</evidence>
<dbReference type="SUPFAM" id="SSF52540">
    <property type="entry name" value="P-loop containing nucleoside triphosphate hydrolases"/>
    <property type="match status" value="1"/>
</dbReference>
<dbReference type="InterPro" id="IPR027417">
    <property type="entry name" value="P-loop_NTPase"/>
</dbReference>
<sequence length="336" mass="39075">MEGDNLSKEHKPKFLHDELPKELQEFLSTLPIEKGWPVPHYYQYQGVWYNPIILEATLTCQKHFQANDTDILLVSIPKAGTTWLKSLAFALLNRERYPNIQTHPLVTNNPHALVPFLELDLYSDQHFLPKLQALSSPRLLSTHLPYISLPTSVKESTCKIIYVSRNPKDTFISYWHFANKMVQKTKEPISLEEAFQLFCRGVSPYGPFCEHVLAYWKASLERPEKVLFLSFEDMKMRPTFYLKELAKFIECPFSEEEEAQGMVDDILKLCSFDNMRNLEANKVGKIPLGMESNTYFRRGQVGDWKNYLTVEMVEHLNTITEKKLGEHGIKFSDFTE</sequence>
<dbReference type="InterPro" id="IPR000863">
    <property type="entry name" value="Sulfotransferase_dom"/>
</dbReference>
<name>A0A8B8KW10_ABRPR</name>
<comment type="similarity">
    <text evidence="1 3">Belongs to the sulfotransferase 1 family.</text>
</comment>
<keyword evidence="5" id="KW-1185">Reference proteome</keyword>
<dbReference type="Proteomes" id="UP000694853">
    <property type="component" value="Unplaced"/>
</dbReference>
<dbReference type="EC" id="2.8.2.-" evidence="3"/>
<protein>
    <recommendedName>
        <fullName evidence="3">Sulfotransferase</fullName>
        <ecNumber evidence="3">2.8.2.-</ecNumber>
    </recommendedName>
</protein>
<evidence type="ECO:0000313" key="6">
    <source>
        <dbReference type="RefSeq" id="XP_027348060.1"/>
    </source>
</evidence>
<dbReference type="PANTHER" id="PTHR11783">
    <property type="entry name" value="SULFOTRANSFERASE SULT"/>
    <property type="match status" value="1"/>
</dbReference>
<dbReference type="GO" id="GO:0008146">
    <property type="term" value="F:sulfotransferase activity"/>
    <property type="evidence" value="ECO:0007669"/>
    <property type="project" value="InterPro"/>
</dbReference>
<evidence type="ECO:0000313" key="5">
    <source>
        <dbReference type="Proteomes" id="UP000694853"/>
    </source>
</evidence>
<keyword evidence="2 3" id="KW-0808">Transferase</keyword>
<evidence type="ECO:0000259" key="4">
    <source>
        <dbReference type="Pfam" id="PF00685"/>
    </source>
</evidence>
<dbReference type="RefSeq" id="XP_027348060.1">
    <property type="nucleotide sequence ID" value="XM_027492259.1"/>
</dbReference>
<gene>
    <name evidence="6" type="primary">LOC113859504</name>
</gene>
<organism evidence="5 6">
    <name type="scientific">Abrus precatorius</name>
    <name type="common">Indian licorice</name>
    <name type="synonym">Glycine abrus</name>
    <dbReference type="NCBI Taxonomy" id="3816"/>
    <lineage>
        <taxon>Eukaryota</taxon>
        <taxon>Viridiplantae</taxon>
        <taxon>Streptophyta</taxon>
        <taxon>Embryophyta</taxon>
        <taxon>Tracheophyta</taxon>
        <taxon>Spermatophyta</taxon>
        <taxon>Magnoliopsida</taxon>
        <taxon>eudicotyledons</taxon>
        <taxon>Gunneridae</taxon>
        <taxon>Pentapetalae</taxon>
        <taxon>rosids</taxon>
        <taxon>fabids</taxon>
        <taxon>Fabales</taxon>
        <taxon>Fabaceae</taxon>
        <taxon>Papilionoideae</taxon>
        <taxon>50 kb inversion clade</taxon>
        <taxon>NPAAA clade</taxon>
        <taxon>indigoferoid/millettioid clade</taxon>
        <taxon>Abreae</taxon>
        <taxon>Abrus</taxon>
    </lineage>
</organism>
<reference evidence="6" key="2">
    <citation type="submission" date="2025-08" db="UniProtKB">
        <authorList>
            <consortium name="RefSeq"/>
        </authorList>
    </citation>
    <scope>IDENTIFICATION</scope>
    <source>
        <tissue evidence="6">Young leaves</tissue>
    </source>
</reference>
<accession>A0A8B8KW10</accession>
<evidence type="ECO:0000256" key="2">
    <source>
        <dbReference type="ARBA" id="ARBA00022679"/>
    </source>
</evidence>
<reference evidence="5" key="1">
    <citation type="journal article" date="2019" name="Toxins">
        <title>Detection of Abrin-Like and Prepropulchellin-Like Toxin Genes and Transcripts Using Whole Genome Sequencing and Full-Length Transcript Sequencing of Abrus precatorius.</title>
        <authorList>
            <person name="Hovde B.T."/>
            <person name="Daligault H.E."/>
            <person name="Hanschen E.R."/>
            <person name="Kunde Y.A."/>
            <person name="Johnson M.B."/>
            <person name="Starkenburg S.R."/>
            <person name="Johnson S.L."/>
        </authorList>
    </citation>
    <scope>NUCLEOTIDE SEQUENCE [LARGE SCALE GENOMIC DNA]</scope>
</reference>
<dbReference type="Gene3D" id="3.40.50.300">
    <property type="entry name" value="P-loop containing nucleotide triphosphate hydrolases"/>
    <property type="match status" value="1"/>
</dbReference>
<dbReference type="OrthoDB" id="1394356at2759"/>